<dbReference type="PROSITE" id="PS51257">
    <property type="entry name" value="PROKAR_LIPOPROTEIN"/>
    <property type="match status" value="1"/>
</dbReference>
<dbReference type="AlphaFoldDB" id="A0A839Q3L2"/>
<name>A0A839Q3L2_MYCIR</name>
<evidence type="ECO:0000256" key="1">
    <source>
        <dbReference type="SAM" id="SignalP"/>
    </source>
</evidence>
<dbReference type="EMBL" id="JACHVU010000004">
    <property type="protein sequence ID" value="MBB2990690.1"/>
    <property type="molecule type" value="Genomic_DNA"/>
</dbReference>
<sequence length="96" mass="9764">MKRCIAGGAAALLFVAGQLVAAPTAGAGCIYGGPVLGKCDGPVQADGNWERCVTVARWVPSGLSSHLIPVRNCQFMGPAVRPADPNFADPPAHIPG</sequence>
<dbReference type="InterPro" id="IPR056271">
    <property type="entry name" value="CDGP_dom"/>
</dbReference>
<reference evidence="3 4" key="1">
    <citation type="submission" date="2020-08" db="EMBL/GenBank/DDBJ databases">
        <title>The Agave Microbiome: Exploring the role of microbial communities in plant adaptations to desert environments.</title>
        <authorList>
            <person name="Partida-Martinez L.P."/>
        </authorList>
    </citation>
    <scope>NUCLEOTIDE SEQUENCE [LARGE SCALE GENOMIC DNA]</scope>
    <source>
        <strain evidence="3 4">AT2.18</strain>
    </source>
</reference>
<accession>A0A839Q3L2</accession>
<feature type="signal peptide" evidence="1">
    <location>
        <begin position="1"/>
        <end position="21"/>
    </location>
</feature>
<evidence type="ECO:0000313" key="3">
    <source>
        <dbReference type="EMBL" id="MBB2990690.1"/>
    </source>
</evidence>
<dbReference type="RefSeq" id="WP_183467956.1">
    <property type="nucleotide sequence ID" value="NZ_JACHVU010000004.1"/>
</dbReference>
<dbReference type="Proteomes" id="UP000550501">
    <property type="component" value="Unassembled WGS sequence"/>
</dbReference>
<dbReference type="Pfam" id="PF24238">
    <property type="entry name" value="CDGP"/>
    <property type="match status" value="1"/>
</dbReference>
<keyword evidence="4" id="KW-1185">Reference proteome</keyword>
<comment type="caution">
    <text evidence="3">The sequence shown here is derived from an EMBL/GenBank/DDBJ whole genome shotgun (WGS) entry which is preliminary data.</text>
</comment>
<feature type="domain" description="CDGP" evidence="2">
    <location>
        <begin position="28"/>
        <end position="95"/>
    </location>
</feature>
<organism evidence="3 4">
    <name type="scientific">Mycolicibacterium iranicum</name>
    <name type="common">Mycobacterium iranicum</name>
    <dbReference type="NCBI Taxonomy" id="912594"/>
    <lineage>
        <taxon>Bacteria</taxon>
        <taxon>Bacillati</taxon>
        <taxon>Actinomycetota</taxon>
        <taxon>Actinomycetes</taxon>
        <taxon>Mycobacteriales</taxon>
        <taxon>Mycobacteriaceae</taxon>
        <taxon>Mycolicibacterium</taxon>
    </lineage>
</organism>
<proteinExistence type="predicted"/>
<keyword evidence="1" id="KW-0732">Signal</keyword>
<evidence type="ECO:0000313" key="4">
    <source>
        <dbReference type="Proteomes" id="UP000550501"/>
    </source>
</evidence>
<protein>
    <recommendedName>
        <fullName evidence="2">CDGP domain-containing protein</fullName>
    </recommendedName>
</protein>
<feature type="chain" id="PRO_5039510233" description="CDGP domain-containing protein" evidence="1">
    <location>
        <begin position="22"/>
        <end position="96"/>
    </location>
</feature>
<gene>
    <name evidence="3" type="ORF">FHR72_002163</name>
</gene>
<evidence type="ECO:0000259" key="2">
    <source>
        <dbReference type="Pfam" id="PF24238"/>
    </source>
</evidence>